<feature type="binding site" evidence="9">
    <location>
        <position position="79"/>
    </location>
    <ligand>
        <name>Mg(2+)</name>
        <dbReference type="ChEBI" id="CHEBI:18420"/>
        <label>1</label>
        <note>catalytic</note>
    </ligand>
</feature>
<feature type="binding site" evidence="9">
    <location>
        <position position="96"/>
    </location>
    <ligand>
        <name>Mg(2+)</name>
        <dbReference type="ChEBI" id="CHEBI:18420"/>
        <label>1</label>
        <note>catalytic</note>
    </ligand>
</feature>
<name>A0A4R7LFR9_9RHOB</name>
<evidence type="ECO:0000256" key="3">
    <source>
        <dbReference type="ARBA" id="ARBA00009759"/>
    </source>
</evidence>
<dbReference type="Gene3D" id="3.40.190.80">
    <property type="match status" value="1"/>
</dbReference>
<keyword evidence="8 9" id="KW-0460">Magnesium</keyword>
<accession>A0A4R7LFR9</accession>
<proteinExistence type="inferred from homology"/>
<evidence type="ECO:0000256" key="4">
    <source>
        <dbReference type="ARBA" id="ARBA00013106"/>
    </source>
</evidence>
<dbReference type="EC" id="3.1.3.25" evidence="4 10"/>
<dbReference type="Proteomes" id="UP000294563">
    <property type="component" value="Unassembled WGS sequence"/>
</dbReference>
<dbReference type="Pfam" id="PF00459">
    <property type="entry name" value="Inositol_P"/>
    <property type="match status" value="1"/>
</dbReference>
<dbReference type="PANTHER" id="PTHR20854:SF4">
    <property type="entry name" value="INOSITOL-1-MONOPHOSPHATASE-RELATED"/>
    <property type="match status" value="1"/>
</dbReference>
<evidence type="ECO:0000313" key="12">
    <source>
        <dbReference type="Proteomes" id="UP000294563"/>
    </source>
</evidence>
<comment type="cofactor">
    <cofactor evidence="2 9 10">
        <name>Mg(2+)</name>
        <dbReference type="ChEBI" id="CHEBI:18420"/>
    </cofactor>
</comment>
<dbReference type="GO" id="GO:0046872">
    <property type="term" value="F:metal ion binding"/>
    <property type="evidence" value="ECO:0007669"/>
    <property type="project" value="UniProtKB-KW"/>
</dbReference>
<feature type="binding site" evidence="9">
    <location>
        <position position="219"/>
    </location>
    <ligand>
        <name>Mg(2+)</name>
        <dbReference type="ChEBI" id="CHEBI:18420"/>
        <label>1</label>
        <note>catalytic</note>
    </ligand>
</feature>
<evidence type="ECO:0000256" key="7">
    <source>
        <dbReference type="ARBA" id="ARBA00022801"/>
    </source>
</evidence>
<dbReference type="InterPro" id="IPR020583">
    <property type="entry name" value="Inositol_monoP_metal-BS"/>
</dbReference>
<reference evidence="11 12" key="1">
    <citation type="submission" date="2019-03" db="EMBL/GenBank/DDBJ databases">
        <title>Genomic Encyclopedia of Archaeal and Bacterial Type Strains, Phase II (KMG-II): from individual species to whole genera.</title>
        <authorList>
            <person name="Goeker M."/>
        </authorList>
    </citation>
    <scope>NUCLEOTIDE SEQUENCE [LARGE SCALE GENOMIC DNA]</scope>
    <source>
        <strain evidence="11 12">DSM 29467</strain>
    </source>
</reference>
<evidence type="ECO:0000256" key="9">
    <source>
        <dbReference type="PIRSR" id="PIRSR600760-2"/>
    </source>
</evidence>
<evidence type="ECO:0000256" key="2">
    <source>
        <dbReference type="ARBA" id="ARBA00001946"/>
    </source>
</evidence>
<dbReference type="EMBL" id="SOBH01000003">
    <property type="protein sequence ID" value="TDT74019.1"/>
    <property type="molecule type" value="Genomic_DNA"/>
</dbReference>
<keyword evidence="7 10" id="KW-0378">Hydrolase</keyword>
<evidence type="ECO:0000256" key="6">
    <source>
        <dbReference type="ARBA" id="ARBA00022723"/>
    </source>
</evidence>
<dbReference type="OrthoDB" id="9785695at2"/>
<dbReference type="InterPro" id="IPR000760">
    <property type="entry name" value="Inositol_monophosphatase-like"/>
</dbReference>
<dbReference type="RefSeq" id="WP_134015437.1">
    <property type="nucleotide sequence ID" value="NZ_SOBH01000003.1"/>
</dbReference>
<dbReference type="PROSITE" id="PS00629">
    <property type="entry name" value="IMP_1"/>
    <property type="match status" value="1"/>
</dbReference>
<keyword evidence="12" id="KW-1185">Reference proteome</keyword>
<dbReference type="PANTHER" id="PTHR20854">
    <property type="entry name" value="INOSITOL MONOPHOSPHATASE"/>
    <property type="match status" value="1"/>
</dbReference>
<dbReference type="FunFam" id="3.30.540.10:FF:000003">
    <property type="entry name" value="Inositol-1-monophosphatase"/>
    <property type="match status" value="1"/>
</dbReference>
<comment type="caution">
    <text evidence="11">The sequence shown here is derived from an EMBL/GenBank/DDBJ whole genome shotgun (WGS) entry which is preliminary data.</text>
</comment>
<comment type="catalytic activity">
    <reaction evidence="1 10">
        <text>a myo-inositol phosphate + H2O = myo-inositol + phosphate</text>
        <dbReference type="Rhea" id="RHEA:24056"/>
        <dbReference type="ChEBI" id="CHEBI:15377"/>
        <dbReference type="ChEBI" id="CHEBI:17268"/>
        <dbReference type="ChEBI" id="CHEBI:43474"/>
        <dbReference type="ChEBI" id="CHEBI:84139"/>
        <dbReference type="EC" id="3.1.3.25"/>
    </reaction>
</comment>
<evidence type="ECO:0000256" key="10">
    <source>
        <dbReference type="RuleBase" id="RU364068"/>
    </source>
</evidence>
<dbReference type="GO" id="GO:0006020">
    <property type="term" value="P:inositol metabolic process"/>
    <property type="evidence" value="ECO:0007669"/>
    <property type="project" value="TreeGrafter"/>
</dbReference>
<dbReference type="InterPro" id="IPR033942">
    <property type="entry name" value="IMPase"/>
</dbReference>
<evidence type="ECO:0000256" key="8">
    <source>
        <dbReference type="ARBA" id="ARBA00022842"/>
    </source>
</evidence>
<dbReference type="AlphaFoldDB" id="A0A4R7LFR9"/>
<sequence>MSQQPEPLDHGALKARADFCRDLIASASALALEGFKNRNTGASERKGPQDFLTETDGAVERHIRARIAEAFPEDGFMGEETGGAPTARVWVVDPIDGTANFARGIPHFCVSIAFVADGEIKIGSICAPATDDLYFAQAGQGATRNGAPIHAAKTEDFDAACVELGWSGRVSQDRYLKILTGILDLGANVRRGASGAMGLAYVADGRSDAYLELHMNAWDCLAGLLLAQEAGARICDFLGGGPLEGGGPVIASVSALADQLSDVSGLALAPAARDLAYAT</sequence>
<organism evidence="11 12">
    <name type="scientific">Litoreibacter halocynthiae</name>
    <dbReference type="NCBI Taxonomy" id="1242689"/>
    <lineage>
        <taxon>Bacteria</taxon>
        <taxon>Pseudomonadati</taxon>
        <taxon>Pseudomonadota</taxon>
        <taxon>Alphaproteobacteria</taxon>
        <taxon>Rhodobacterales</taxon>
        <taxon>Roseobacteraceae</taxon>
        <taxon>Litoreibacter</taxon>
    </lineage>
</organism>
<keyword evidence="6 9" id="KW-0479">Metal-binding</keyword>
<dbReference type="GO" id="GO:0007165">
    <property type="term" value="P:signal transduction"/>
    <property type="evidence" value="ECO:0007669"/>
    <property type="project" value="TreeGrafter"/>
</dbReference>
<feature type="binding site" evidence="9">
    <location>
        <position position="95"/>
    </location>
    <ligand>
        <name>Mg(2+)</name>
        <dbReference type="ChEBI" id="CHEBI:18420"/>
        <label>1</label>
        <note>catalytic</note>
    </ligand>
</feature>
<evidence type="ECO:0000256" key="1">
    <source>
        <dbReference type="ARBA" id="ARBA00001033"/>
    </source>
</evidence>
<evidence type="ECO:0000256" key="5">
    <source>
        <dbReference type="ARBA" id="ARBA00019784"/>
    </source>
</evidence>
<dbReference type="CDD" id="cd01639">
    <property type="entry name" value="IMPase"/>
    <property type="match status" value="1"/>
</dbReference>
<dbReference type="SUPFAM" id="SSF56655">
    <property type="entry name" value="Carbohydrate phosphatase"/>
    <property type="match status" value="1"/>
</dbReference>
<dbReference type="PRINTS" id="PR00377">
    <property type="entry name" value="IMPHPHTASES"/>
</dbReference>
<protein>
    <recommendedName>
        <fullName evidence="5 10">Inositol-1-monophosphatase</fullName>
        <ecNumber evidence="4 10">3.1.3.25</ecNumber>
    </recommendedName>
</protein>
<dbReference type="GO" id="GO:0008934">
    <property type="term" value="F:inositol monophosphate 1-phosphatase activity"/>
    <property type="evidence" value="ECO:0007669"/>
    <property type="project" value="InterPro"/>
</dbReference>
<evidence type="ECO:0000313" key="11">
    <source>
        <dbReference type="EMBL" id="TDT74019.1"/>
    </source>
</evidence>
<gene>
    <name evidence="11" type="ORF">BDE40_2800</name>
</gene>
<feature type="binding site" evidence="9">
    <location>
        <position position="93"/>
    </location>
    <ligand>
        <name>Mg(2+)</name>
        <dbReference type="ChEBI" id="CHEBI:18420"/>
        <label>2</label>
    </ligand>
</feature>
<dbReference type="Gene3D" id="3.30.540.10">
    <property type="entry name" value="Fructose-1,6-Bisphosphatase, subunit A, domain 1"/>
    <property type="match status" value="1"/>
</dbReference>
<comment type="similarity">
    <text evidence="3 10">Belongs to the inositol monophosphatase superfamily.</text>
</comment>